<dbReference type="EMBL" id="CALSDN010000003">
    <property type="protein sequence ID" value="CAH6720103.1"/>
    <property type="molecule type" value="Genomic_DNA"/>
</dbReference>
<accession>A0ACA9Y543</accession>
<proteinExistence type="predicted"/>
<reference evidence="1" key="1">
    <citation type="submission" date="2022-06" db="EMBL/GenBank/DDBJ databases">
        <authorList>
            <person name="Legras J.-L."/>
            <person name="Devillers H."/>
            <person name="Grondin C."/>
        </authorList>
    </citation>
    <scope>NUCLEOTIDE SEQUENCE</scope>
    <source>
        <strain evidence="1">CLIB 1444</strain>
    </source>
</reference>
<comment type="caution">
    <text evidence="1">The sequence shown here is derived from an EMBL/GenBank/DDBJ whole genome shotgun (WGS) entry which is preliminary data.</text>
</comment>
<keyword evidence="2" id="KW-1185">Reference proteome</keyword>
<protein>
    <submittedName>
        <fullName evidence="1">Inner kinetochore subunit Chl4p</fullName>
    </submittedName>
</protein>
<name>A0ACA9Y543_9ASCO</name>
<dbReference type="Proteomes" id="UP001152531">
    <property type="component" value="Unassembled WGS sequence"/>
</dbReference>
<sequence>MEKYKKNILPNTYIPVMANSVTINILQRLPRYTLVELMNKWPKIINTQPHLTKDLHQRQWNKLVLLEVSKFRDNKANKRKIIEKVFEFWSNGLNLLQLSQIDCQLIVDKPNSYSWISSIVKDSKGKEIPLLLDPKKFLDMLSRDLNFIFMTHIYVCKHPKLPLILIRIQVFDLQTVSSSKNSNRPHISSNRPYFLAIPIGSPYIIHSPGKDLVSEIVMQVVERNLPQVPNNLITIDTDYKQHPVKSLEAMNVLYGNSRFSNSLGAWTSYADSTIDISPLNDIDNHKLLNEDKENQHDIKSIANLRFKGNYEGKITSDFLFNESPRRKKRKTTQFEDKEEEEIIKDEFSSLAPVQNAEFLIQQNHGDEYSNITLKLSGADVFGGLHELSVQAEEKELMILDPSEMPSWLTGEEGRSHGTVRDGLYYKN</sequence>
<organism evidence="1 2">
    <name type="scientific">[Candida] jaroonii</name>
    <dbReference type="NCBI Taxonomy" id="467808"/>
    <lineage>
        <taxon>Eukaryota</taxon>
        <taxon>Fungi</taxon>
        <taxon>Dikarya</taxon>
        <taxon>Ascomycota</taxon>
        <taxon>Saccharomycotina</taxon>
        <taxon>Pichiomycetes</taxon>
        <taxon>Debaryomycetaceae</taxon>
        <taxon>Yamadazyma</taxon>
    </lineage>
</organism>
<evidence type="ECO:0000313" key="2">
    <source>
        <dbReference type="Proteomes" id="UP001152531"/>
    </source>
</evidence>
<evidence type="ECO:0000313" key="1">
    <source>
        <dbReference type="EMBL" id="CAH6720103.1"/>
    </source>
</evidence>
<gene>
    <name evidence="1" type="ORF">CLIB1444_03S04456</name>
</gene>